<evidence type="ECO:0000313" key="3">
    <source>
        <dbReference type="EMBL" id="RZC64359.1"/>
    </source>
</evidence>
<accession>A0A4Y7JXA3</accession>
<gene>
    <name evidence="3" type="ORF">C5167_008049</name>
</gene>
<protein>
    <recommendedName>
        <fullName evidence="2">MATH domain-containing protein</fullName>
    </recommendedName>
</protein>
<dbReference type="EMBL" id="CM010720">
    <property type="protein sequence ID" value="RZC64359.1"/>
    <property type="molecule type" value="Genomic_DNA"/>
</dbReference>
<dbReference type="InterPro" id="IPR002083">
    <property type="entry name" value="MATH/TRAF_dom"/>
</dbReference>
<keyword evidence="4" id="KW-1185">Reference proteome</keyword>
<feature type="domain" description="MATH" evidence="2">
    <location>
        <begin position="1"/>
        <end position="25"/>
    </location>
</feature>
<proteinExistence type="predicted"/>
<evidence type="ECO:0000259" key="2">
    <source>
        <dbReference type="PROSITE" id="PS50144"/>
    </source>
</evidence>
<feature type="compositionally biased region" description="Basic and acidic residues" evidence="1">
    <location>
        <begin position="57"/>
        <end position="72"/>
    </location>
</feature>
<dbReference type="AlphaFoldDB" id="A0A4Y7JXA3"/>
<evidence type="ECO:0000313" key="4">
    <source>
        <dbReference type="Proteomes" id="UP000316621"/>
    </source>
</evidence>
<dbReference type="Gramene" id="RZC64359">
    <property type="protein sequence ID" value="RZC64359"/>
    <property type="gene ID" value="C5167_008049"/>
</dbReference>
<feature type="region of interest" description="Disordered" evidence="1">
    <location>
        <begin position="57"/>
        <end position="106"/>
    </location>
</feature>
<organism evidence="3 4">
    <name type="scientific">Papaver somniferum</name>
    <name type="common">Opium poppy</name>
    <dbReference type="NCBI Taxonomy" id="3469"/>
    <lineage>
        <taxon>Eukaryota</taxon>
        <taxon>Viridiplantae</taxon>
        <taxon>Streptophyta</taxon>
        <taxon>Embryophyta</taxon>
        <taxon>Tracheophyta</taxon>
        <taxon>Spermatophyta</taxon>
        <taxon>Magnoliopsida</taxon>
        <taxon>Ranunculales</taxon>
        <taxon>Papaveraceae</taxon>
        <taxon>Papaveroideae</taxon>
        <taxon>Papaver</taxon>
    </lineage>
</organism>
<sequence length="128" mass="14377">MHLTELLDPKRGFLVDDICYIKVHIIGAMKIVRTYQPKPEPVQALTGVTILALTAKNEKTGNSKEKKEKAHSVEAMIQSAGDSSISVSNKNPGENQNTEAKDEKRSLSFSNWFQERIEKIEIFISFLS</sequence>
<feature type="compositionally biased region" description="Polar residues" evidence="1">
    <location>
        <begin position="80"/>
        <end position="98"/>
    </location>
</feature>
<reference evidence="3 4" key="1">
    <citation type="journal article" date="2018" name="Science">
        <title>The opium poppy genome and morphinan production.</title>
        <authorList>
            <person name="Guo L."/>
            <person name="Winzer T."/>
            <person name="Yang X."/>
            <person name="Li Y."/>
            <person name="Ning Z."/>
            <person name="He Z."/>
            <person name="Teodor R."/>
            <person name="Lu Y."/>
            <person name="Bowser T.A."/>
            <person name="Graham I.A."/>
            <person name="Ye K."/>
        </authorList>
    </citation>
    <scope>NUCLEOTIDE SEQUENCE [LARGE SCALE GENOMIC DNA]</scope>
    <source>
        <strain evidence="4">cv. HN1</strain>
        <tissue evidence="3">Leaves</tissue>
    </source>
</reference>
<dbReference type="PROSITE" id="PS50144">
    <property type="entry name" value="MATH"/>
    <property type="match status" value="1"/>
</dbReference>
<evidence type="ECO:0000256" key="1">
    <source>
        <dbReference type="SAM" id="MobiDB-lite"/>
    </source>
</evidence>
<name>A0A4Y7JXA3_PAPSO</name>
<dbReference type="Proteomes" id="UP000316621">
    <property type="component" value="Chromosome 6"/>
</dbReference>